<evidence type="ECO:0000313" key="2">
    <source>
        <dbReference type="Proteomes" id="UP000033961"/>
    </source>
</evidence>
<organism evidence="1 2">
    <name type="scientific">Leptospira santarosai</name>
    <dbReference type="NCBI Taxonomy" id="28183"/>
    <lineage>
        <taxon>Bacteria</taxon>
        <taxon>Pseudomonadati</taxon>
        <taxon>Spirochaetota</taxon>
        <taxon>Spirochaetia</taxon>
        <taxon>Leptospirales</taxon>
        <taxon>Leptospiraceae</taxon>
        <taxon>Leptospira</taxon>
    </lineage>
</organism>
<gene>
    <name evidence="1" type="ORF">XB16_3235</name>
</gene>
<accession>A0A2P1QXQ6</accession>
<dbReference type="EMBL" id="CP027843">
    <property type="protein sequence ID" value="AVQ13527.1"/>
    <property type="molecule type" value="Genomic_DNA"/>
</dbReference>
<name>A0A2P1QXQ6_9LEPT</name>
<proteinExistence type="predicted"/>
<dbReference type="AlphaFoldDB" id="A0A2P1QXQ6"/>
<protein>
    <submittedName>
        <fullName evidence="1">Uncharacterized protein</fullName>
    </submittedName>
</protein>
<reference evidence="1 2" key="1">
    <citation type="journal article" date="2015" name="Genome Announc.">
        <title>Draft Genome Sequences of Leptospira santarosai Strains U160, U164, and U233, Isolated from Asymptomatic Cattle.</title>
        <authorList>
            <person name="Kremer F.S."/>
            <person name="Eslabao M.R."/>
            <person name="Provisor M."/>
            <person name="Woloski R.D."/>
            <person name="Ramires O.V."/>
            <person name="Moreno L.Z."/>
            <person name="Moreno A.M."/>
            <person name="Hamond C."/>
            <person name="Lilenbaum W."/>
            <person name="Dellagostin O.A."/>
        </authorList>
    </citation>
    <scope>NUCLEOTIDE SEQUENCE [LARGE SCALE GENOMIC DNA]</scope>
    <source>
        <strain evidence="1 2">U160</strain>
    </source>
</reference>
<dbReference type="Proteomes" id="UP000033961">
    <property type="component" value="Chromosome I"/>
</dbReference>
<sequence>MLIKWLPLGLKNCKIWHSHKTRKPTEGQEASQNLTGNQLLSFDNFELVPKPEKKTWEFPHFKSQGTNEGGDFIQNLETLEFLIWRPQLEQ</sequence>
<evidence type="ECO:0000313" key="1">
    <source>
        <dbReference type="EMBL" id="AVQ13527.1"/>
    </source>
</evidence>